<evidence type="ECO:0000256" key="1">
    <source>
        <dbReference type="ARBA" id="ARBA00004123"/>
    </source>
</evidence>
<gene>
    <name evidence="8" type="ORF">K493DRAFT_338981</name>
</gene>
<organism evidence="8 9">
    <name type="scientific">Basidiobolus meristosporus CBS 931.73</name>
    <dbReference type="NCBI Taxonomy" id="1314790"/>
    <lineage>
        <taxon>Eukaryota</taxon>
        <taxon>Fungi</taxon>
        <taxon>Fungi incertae sedis</taxon>
        <taxon>Zoopagomycota</taxon>
        <taxon>Entomophthoromycotina</taxon>
        <taxon>Basidiobolomycetes</taxon>
        <taxon>Basidiobolales</taxon>
        <taxon>Basidiobolaceae</taxon>
        <taxon>Basidiobolus</taxon>
    </lineage>
</organism>
<dbReference type="AlphaFoldDB" id="A0A1Y1Y270"/>
<evidence type="ECO:0000256" key="6">
    <source>
        <dbReference type="ARBA" id="ARBA00023242"/>
    </source>
</evidence>
<accession>A0A1Y1Y270</accession>
<reference evidence="8 9" key="1">
    <citation type="submission" date="2016-07" db="EMBL/GenBank/DDBJ databases">
        <title>Pervasive Adenine N6-methylation of Active Genes in Fungi.</title>
        <authorList>
            <consortium name="DOE Joint Genome Institute"/>
            <person name="Mondo S.J."/>
            <person name="Dannebaum R.O."/>
            <person name="Kuo R.C."/>
            <person name="Labutti K."/>
            <person name="Haridas S."/>
            <person name="Kuo A."/>
            <person name="Salamov A."/>
            <person name="Ahrendt S.R."/>
            <person name="Lipzen A."/>
            <person name="Sullivan W."/>
            <person name="Andreopoulos W.B."/>
            <person name="Clum A."/>
            <person name="Lindquist E."/>
            <person name="Daum C."/>
            <person name="Ramamoorthy G.K."/>
            <person name="Gryganskyi A."/>
            <person name="Culley D."/>
            <person name="Magnuson J.K."/>
            <person name="James T.Y."/>
            <person name="O'Malley M.A."/>
            <person name="Stajich J.E."/>
            <person name="Spatafora J.W."/>
            <person name="Visel A."/>
            <person name="Grigoriev I.V."/>
        </authorList>
    </citation>
    <scope>NUCLEOTIDE SEQUENCE [LARGE SCALE GENOMIC DNA]</scope>
    <source>
        <strain evidence="8 9">CBS 931.73</strain>
    </source>
</reference>
<comment type="similarity">
    <text evidence="2">Belongs to the Mediator complex subunit 28 family.</text>
</comment>
<keyword evidence="5" id="KW-0804">Transcription</keyword>
<dbReference type="InterPro" id="IPR021640">
    <property type="entry name" value="Mediator_Med28"/>
</dbReference>
<evidence type="ECO:0008006" key="10">
    <source>
        <dbReference type="Google" id="ProtNLM"/>
    </source>
</evidence>
<comment type="caution">
    <text evidence="8">The sequence shown here is derived from an EMBL/GenBank/DDBJ whole genome shotgun (WGS) entry which is preliminary data.</text>
</comment>
<dbReference type="InParanoid" id="A0A1Y1Y270"/>
<comment type="subcellular location">
    <subcellularLocation>
        <location evidence="1">Nucleus</location>
    </subcellularLocation>
</comment>
<dbReference type="GO" id="GO:0005634">
    <property type="term" value="C:nucleus"/>
    <property type="evidence" value="ECO:0007669"/>
    <property type="project" value="UniProtKB-SubCell"/>
</dbReference>
<keyword evidence="6" id="KW-0539">Nucleus</keyword>
<keyword evidence="9" id="KW-1185">Reference proteome</keyword>
<name>A0A1Y1Y270_9FUNG</name>
<dbReference type="EMBL" id="MCFE01000291">
    <property type="protein sequence ID" value="ORX92112.1"/>
    <property type="molecule type" value="Genomic_DNA"/>
</dbReference>
<evidence type="ECO:0000256" key="5">
    <source>
        <dbReference type="ARBA" id="ARBA00023163"/>
    </source>
</evidence>
<proteinExistence type="inferred from homology"/>
<feature type="coiled-coil region" evidence="7">
    <location>
        <begin position="58"/>
        <end position="106"/>
    </location>
</feature>
<dbReference type="Pfam" id="PF11594">
    <property type="entry name" value="Med28"/>
    <property type="match status" value="1"/>
</dbReference>
<evidence type="ECO:0000313" key="9">
    <source>
        <dbReference type="Proteomes" id="UP000193498"/>
    </source>
</evidence>
<evidence type="ECO:0000313" key="8">
    <source>
        <dbReference type="EMBL" id="ORX92112.1"/>
    </source>
</evidence>
<dbReference type="Proteomes" id="UP000193498">
    <property type="component" value="Unassembled WGS sequence"/>
</dbReference>
<evidence type="ECO:0000256" key="2">
    <source>
        <dbReference type="ARBA" id="ARBA00005571"/>
    </source>
</evidence>
<evidence type="ECO:0000256" key="3">
    <source>
        <dbReference type="ARBA" id="ARBA00023015"/>
    </source>
</evidence>
<sequence>MLEKLNELDQDFLNTLQQISTASDQNSTDQTIHSLETSISKFIQLSKDLETQLTALKDKEFSDEAATLEEEIKILKEDIRTKDQVIDKYVDQIKEWEKELGSLEKRDAEIMLKGSEGSSDMSLTQTKSELRPVVEFEEF</sequence>
<keyword evidence="4 7" id="KW-0175">Coiled coil</keyword>
<evidence type="ECO:0000256" key="4">
    <source>
        <dbReference type="ARBA" id="ARBA00023054"/>
    </source>
</evidence>
<evidence type="ECO:0000256" key="7">
    <source>
        <dbReference type="SAM" id="Coils"/>
    </source>
</evidence>
<protein>
    <recommendedName>
        <fullName evidence="10">Mediator of RNA polymerase II transcription subunit 4</fullName>
    </recommendedName>
</protein>
<keyword evidence="3" id="KW-0805">Transcription regulation</keyword>